<dbReference type="Gene3D" id="2.60.120.620">
    <property type="entry name" value="q2cbj1_9rhob like domain"/>
    <property type="match status" value="1"/>
</dbReference>
<proteinExistence type="predicted"/>
<name>A0A5Q4BFS9_9PEZI</name>
<dbReference type="EMBL" id="PUHP01001452">
    <property type="protein sequence ID" value="TQN65792.1"/>
    <property type="molecule type" value="Genomic_DNA"/>
</dbReference>
<sequence length="360" mass="39642">MARQNEKTKGNRFPAPPSSRHFATAEASNIKAFEAICSQAATAEEYPLAATIQRNRGALQDEWYRFLISGPGVFVTKRLYRDRRLIEAANAAFASVIEQERESGAAAKGDHFASAGKNDRSWNSFGKHGLADPASFVEYYSNPATVYRITAQVNNTKPGASPQVCHRDYHVGFQTAEAAAQIPRAMQVASQLLTLQGAVAHSDVPLESGPTRVLPFSQTFEPGYVAYRRPEFNAFFLGNHVSLPLENKTADVYRMANLLQISSPFGKPMESVDAVPLIEKRWDHLVTLYEARGLDDEVKAFVAAAAEGYPFPTNLDSNPPRNEGMAPESEQDNITTSLTENRTREEAVEALKKFVARSVA</sequence>
<feature type="region of interest" description="Disordered" evidence="1">
    <location>
        <begin position="1"/>
        <end position="20"/>
    </location>
</feature>
<dbReference type="InterPro" id="IPR008775">
    <property type="entry name" value="Phytyl_CoA_dOase-like"/>
</dbReference>
<keyword evidence="3" id="KW-1185">Reference proteome</keyword>
<dbReference type="AlphaFoldDB" id="A0A5Q4BFS9"/>
<dbReference type="OrthoDB" id="187894at2759"/>
<evidence type="ECO:0000313" key="3">
    <source>
        <dbReference type="Proteomes" id="UP000326340"/>
    </source>
</evidence>
<organism evidence="2 3">
    <name type="scientific">Colletotrichum shisoi</name>
    <dbReference type="NCBI Taxonomy" id="2078593"/>
    <lineage>
        <taxon>Eukaryota</taxon>
        <taxon>Fungi</taxon>
        <taxon>Dikarya</taxon>
        <taxon>Ascomycota</taxon>
        <taxon>Pezizomycotina</taxon>
        <taxon>Sordariomycetes</taxon>
        <taxon>Hypocreomycetidae</taxon>
        <taxon>Glomerellales</taxon>
        <taxon>Glomerellaceae</taxon>
        <taxon>Colletotrichum</taxon>
        <taxon>Colletotrichum destructivum species complex</taxon>
    </lineage>
</organism>
<dbReference type="SUPFAM" id="SSF51197">
    <property type="entry name" value="Clavaminate synthase-like"/>
    <property type="match status" value="1"/>
</dbReference>
<comment type="caution">
    <text evidence="2">The sequence shown here is derived from an EMBL/GenBank/DDBJ whole genome shotgun (WGS) entry which is preliminary data.</text>
</comment>
<protein>
    <submittedName>
        <fullName evidence="2">Uncharacterized protein</fullName>
    </submittedName>
</protein>
<evidence type="ECO:0000256" key="1">
    <source>
        <dbReference type="SAM" id="MobiDB-lite"/>
    </source>
</evidence>
<dbReference type="Proteomes" id="UP000326340">
    <property type="component" value="Unassembled WGS sequence"/>
</dbReference>
<dbReference type="Pfam" id="PF05721">
    <property type="entry name" value="PhyH"/>
    <property type="match status" value="1"/>
</dbReference>
<reference evidence="2 3" key="1">
    <citation type="journal article" date="2019" name="Sci. Rep.">
        <title>Colletotrichum shisoi sp. nov., an anthracnose pathogen of Perilla frutescens in Japan: molecular phylogenetic, morphological and genomic evidence.</title>
        <authorList>
            <person name="Gan P."/>
            <person name="Tsushima A."/>
            <person name="Hiroyama R."/>
            <person name="Narusaka M."/>
            <person name="Takano Y."/>
            <person name="Narusaka Y."/>
            <person name="Kawaradani M."/>
            <person name="Damm U."/>
            <person name="Shirasu K."/>
        </authorList>
    </citation>
    <scope>NUCLEOTIDE SEQUENCE [LARGE SCALE GENOMIC DNA]</scope>
    <source>
        <strain evidence="2 3">PG-2018a</strain>
    </source>
</reference>
<evidence type="ECO:0000313" key="2">
    <source>
        <dbReference type="EMBL" id="TQN65792.1"/>
    </source>
</evidence>
<feature type="region of interest" description="Disordered" evidence="1">
    <location>
        <begin position="312"/>
        <end position="344"/>
    </location>
</feature>
<gene>
    <name evidence="2" type="ORF">CSHISOI_09731</name>
</gene>
<accession>A0A5Q4BFS9</accession>